<dbReference type="InterPro" id="IPR024826">
    <property type="entry name" value="DNA_pol_delta/II_ssu"/>
</dbReference>
<evidence type="ECO:0008006" key="6">
    <source>
        <dbReference type="Google" id="ProtNLM"/>
    </source>
</evidence>
<name>A0AAW2H8Z0_9NEOP</name>
<evidence type="ECO:0000256" key="2">
    <source>
        <dbReference type="ARBA" id="ARBA00022705"/>
    </source>
</evidence>
<sequence>MARLRHFRPIIKNAIEAKWGVSPLSSLFEINETTELTAVQGLLYVSSRLKPTIFEEVNDKRTKTEASTYYEDDIAYFAEDESGRIEIQFEDRDKMYERYKVMSTGMAMGFLGFQYERSIFRVTDLCFPGNIRAGGVPSVRRRVFLASCIGMSNDNFNFEKMRIILHYLRTEDVEDFILMGGLLPSEMSGPGPALERLNVLCNITKTRLVLVPSQQDPTSKVFPQKPLHRKMFESSNPVLLPNPSVLFIEGARCLVSSGENIKDLLKYFPCRPGDAQGHHSGTDRAPGDSAAHSVENFLDAMESVMNCQYMCPTSPDTLKSEPVGAEDPFILREHCSMFFCGGAPEAGVRTMEGGTRLVAVPSFERSGSVMLFDTLASSYELVLFEG</sequence>
<proteinExistence type="inferred from homology"/>
<protein>
    <recommendedName>
        <fullName evidence="6">DNA polymerase delta subunit 2</fullName>
    </recommendedName>
</protein>
<evidence type="ECO:0000256" key="1">
    <source>
        <dbReference type="ARBA" id="ARBA00006035"/>
    </source>
</evidence>
<comment type="similarity">
    <text evidence="1">Belongs to the DNA polymerase delta/II small subunit family.</text>
</comment>
<dbReference type="Pfam" id="PF18018">
    <property type="entry name" value="DNA_pol_D_N"/>
    <property type="match status" value="1"/>
</dbReference>
<feature type="domain" description="DNA polymerase alpha/delta/epsilon subunit B" evidence="3">
    <location>
        <begin position="145"/>
        <end position="341"/>
    </location>
</feature>
<dbReference type="InterPro" id="IPR040663">
    <property type="entry name" value="DNA_pol_D_N"/>
</dbReference>
<reference evidence="5" key="1">
    <citation type="journal article" date="2024" name="Gigascience">
        <title>Chromosome-level genome of the poultry shaft louse Menopon gallinae provides insight into the host-switching and adaptive evolution of parasitic lice.</title>
        <authorList>
            <person name="Xu Y."/>
            <person name="Ma L."/>
            <person name="Liu S."/>
            <person name="Liang Y."/>
            <person name="Liu Q."/>
            <person name="He Z."/>
            <person name="Tian L."/>
            <person name="Duan Y."/>
            <person name="Cai W."/>
            <person name="Li H."/>
            <person name="Song F."/>
        </authorList>
    </citation>
    <scope>NUCLEOTIDE SEQUENCE</scope>
    <source>
        <strain evidence="5">Cailab_2023a</strain>
    </source>
</reference>
<evidence type="ECO:0000313" key="5">
    <source>
        <dbReference type="EMBL" id="KAL0266182.1"/>
    </source>
</evidence>
<dbReference type="InterPro" id="IPR007185">
    <property type="entry name" value="DNA_pol_a/d/e_bsu"/>
</dbReference>
<dbReference type="EMBL" id="JARGDH010000006">
    <property type="protein sequence ID" value="KAL0266182.1"/>
    <property type="molecule type" value="Genomic_DNA"/>
</dbReference>
<evidence type="ECO:0000259" key="3">
    <source>
        <dbReference type="Pfam" id="PF04042"/>
    </source>
</evidence>
<gene>
    <name evidence="5" type="ORF">PYX00_011899</name>
</gene>
<evidence type="ECO:0000259" key="4">
    <source>
        <dbReference type="Pfam" id="PF18018"/>
    </source>
</evidence>
<dbReference type="GO" id="GO:0043625">
    <property type="term" value="C:delta DNA polymerase complex"/>
    <property type="evidence" value="ECO:0007669"/>
    <property type="project" value="TreeGrafter"/>
</dbReference>
<keyword evidence="2" id="KW-0235">DNA replication</keyword>
<dbReference type="GO" id="GO:0003677">
    <property type="term" value="F:DNA binding"/>
    <property type="evidence" value="ECO:0007669"/>
    <property type="project" value="InterPro"/>
</dbReference>
<dbReference type="Pfam" id="PF04042">
    <property type="entry name" value="DNA_pol_E_B"/>
    <property type="match status" value="1"/>
</dbReference>
<organism evidence="5">
    <name type="scientific">Menopon gallinae</name>
    <name type="common">poultry shaft louse</name>
    <dbReference type="NCBI Taxonomy" id="328185"/>
    <lineage>
        <taxon>Eukaryota</taxon>
        <taxon>Metazoa</taxon>
        <taxon>Ecdysozoa</taxon>
        <taxon>Arthropoda</taxon>
        <taxon>Hexapoda</taxon>
        <taxon>Insecta</taxon>
        <taxon>Pterygota</taxon>
        <taxon>Neoptera</taxon>
        <taxon>Paraneoptera</taxon>
        <taxon>Psocodea</taxon>
        <taxon>Troctomorpha</taxon>
        <taxon>Phthiraptera</taxon>
        <taxon>Amblycera</taxon>
        <taxon>Menoponidae</taxon>
        <taxon>Menopon</taxon>
    </lineage>
</organism>
<comment type="caution">
    <text evidence="5">The sequence shown here is derived from an EMBL/GenBank/DDBJ whole genome shotgun (WGS) entry which is preliminary data.</text>
</comment>
<dbReference type="GO" id="GO:0006271">
    <property type="term" value="P:DNA strand elongation involved in DNA replication"/>
    <property type="evidence" value="ECO:0007669"/>
    <property type="project" value="TreeGrafter"/>
</dbReference>
<dbReference type="PANTHER" id="PTHR10416">
    <property type="entry name" value="DNA POLYMERASE DELTA SUBUNIT 2"/>
    <property type="match status" value="1"/>
</dbReference>
<dbReference type="Gene3D" id="3.60.21.50">
    <property type="match status" value="1"/>
</dbReference>
<dbReference type="AlphaFoldDB" id="A0AAW2H8Z0"/>
<feature type="domain" description="DNA polymerase delta subunit OB-fold" evidence="4">
    <location>
        <begin position="2"/>
        <end position="124"/>
    </location>
</feature>
<dbReference type="Gene3D" id="2.40.50.430">
    <property type="match status" value="1"/>
</dbReference>
<accession>A0AAW2H8Z0</accession>
<dbReference type="PANTHER" id="PTHR10416:SF0">
    <property type="entry name" value="DNA POLYMERASE DELTA SUBUNIT 2"/>
    <property type="match status" value="1"/>
</dbReference>